<organism evidence="1 2">
    <name type="scientific">Xenopus laevis</name>
    <name type="common">African clawed frog</name>
    <dbReference type="NCBI Taxonomy" id="8355"/>
    <lineage>
        <taxon>Eukaryota</taxon>
        <taxon>Metazoa</taxon>
        <taxon>Chordata</taxon>
        <taxon>Craniata</taxon>
        <taxon>Vertebrata</taxon>
        <taxon>Euteleostomi</taxon>
        <taxon>Amphibia</taxon>
        <taxon>Batrachia</taxon>
        <taxon>Anura</taxon>
        <taxon>Pipoidea</taxon>
        <taxon>Pipidae</taxon>
        <taxon>Xenopodinae</taxon>
        <taxon>Xenopus</taxon>
        <taxon>Xenopus</taxon>
    </lineage>
</organism>
<dbReference type="Proteomes" id="UP000694892">
    <property type="component" value="Chromosome 3S"/>
</dbReference>
<protein>
    <submittedName>
        <fullName evidence="1">Uncharacterized protein</fullName>
    </submittedName>
</protein>
<dbReference type="EMBL" id="CM004471">
    <property type="protein sequence ID" value="OCT86927.1"/>
    <property type="molecule type" value="Genomic_DNA"/>
</dbReference>
<reference evidence="2" key="1">
    <citation type="journal article" date="2016" name="Nature">
        <title>Genome evolution in the allotetraploid frog Xenopus laevis.</title>
        <authorList>
            <person name="Session A.M."/>
            <person name="Uno Y."/>
            <person name="Kwon T."/>
            <person name="Chapman J.A."/>
            <person name="Toyoda A."/>
            <person name="Takahashi S."/>
            <person name="Fukui A."/>
            <person name="Hikosaka A."/>
            <person name="Suzuki A."/>
            <person name="Kondo M."/>
            <person name="van Heeringen S.J."/>
            <person name="Quigley I."/>
            <person name="Heinz S."/>
            <person name="Ogino H."/>
            <person name="Ochi H."/>
            <person name="Hellsten U."/>
            <person name="Lyons J.B."/>
            <person name="Simakov O."/>
            <person name="Putnam N."/>
            <person name="Stites J."/>
            <person name="Kuroki Y."/>
            <person name="Tanaka T."/>
            <person name="Michiue T."/>
            <person name="Watanabe M."/>
            <person name="Bogdanovic O."/>
            <person name="Lister R."/>
            <person name="Georgiou G."/>
            <person name="Paranjpe S.S."/>
            <person name="van Kruijsbergen I."/>
            <person name="Shu S."/>
            <person name="Carlson J."/>
            <person name="Kinoshita T."/>
            <person name="Ohta Y."/>
            <person name="Mawaribuchi S."/>
            <person name="Jenkins J."/>
            <person name="Grimwood J."/>
            <person name="Schmutz J."/>
            <person name="Mitros T."/>
            <person name="Mozaffari S.V."/>
            <person name="Suzuki Y."/>
            <person name="Haramoto Y."/>
            <person name="Yamamoto T.S."/>
            <person name="Takagi C."/>
            <person name="Heald R."/>
            <person name="Miller K."/>
            <person name="Haudenschild C."/>
            <person name="Kitzman J."/>
            <person name="Nakayama T."/>
            <person name="Izutsu Y."/>
            <person name="Robert J."/>
            <person name="Fortriede J."/>
            <person name="Burns K."/>
            <person name="Lotay V."/>
            <person name="Karimi K."/>
            <person name="Yasuoka Y."/>
            <person name="Dichmann D.S."/>
            <person name="Flajnik M.F."/>
            <person name="Houston D.W."/>
            <person name="Shendure J."/>
            <person name="DuPasquier L."/>
            <person name="Vize P.D."/>
            <person name="Zorn A.M."/>
            <person name="Ito M."/>
            <person name="Marcotte E.M."/>
            <person name="Wallingford J.B."/>
            <person name="Ito Y."/>
            <person name="Asashima M."/>
            <person name="Ueno N."/>
            <person name="Matsuda Y."/>
            <person name="Veenstra G.J."/>
            <person name="Fujiyama A."/>
            <person name="Harland R.M."/>
            <person name="Taira M."/>
            <person name="Rokhsar D.S."/>
        </authorList>
    </citation>
    <scope>NUCLEOTIDE SEQUENCE [LARGE SCALE GENOMIC DNA]</scope>
    <source>
        <strain evidence="2">J</strain>
    </source>
</reference>
<gene>
    <name evidence="1" type="ORF">XELAEV_18020617mg</name>
</gene>
<accession>A0A974HQL8</accession>
<evidence type="ECO:0000313" key="2">
    <source>
        <dbReference type="Proteomes" id="UP000694892"/>
    </source>
</evidence>
<sequence>MQDISVQKYSSCIKSLNGKVNFSLKVKQKTVLEQSPKRGLNKETAKGRTLLSSQNIEILIFQETFSPSRLLCCVMSLYPDTAISLLKLSYKGKLSKVAKNVKDLWFKKLLLSVHSWSLQYACVLIKANLKYLLHTFS</sequence>
<name>A0A974HQL8_XENLA</name>
<evidence type="ECO:0000313" key="1">
    <source>
        <dbReference type="EMBL" id="OCT86927.1"/>
    </source>
</evidence>
<proteinExistence type="predicted"/>
<dbReference type="AlphaFoldDB" id="A0A974HQL8"/>